<dbReference type="InterPro" id="IPR019760">
    <property type="entry name" value="DNA-dir_DNA_pol_A_CS"/>
</dbReference>
<dbReference type="FunFam" id="1.10.150.20:FF:000003">
    <property type="entry name" value="DNA polymerase I"/>
    <property type="match status" value="1"/>
</dbReference>
<sequence length="878" mass="97899">MKQEQNGKQKRFLVLDGSSLIFRAFYALPGLSDSHGQPTGAIFGFSNMLTKLMAEQQPDLMVLAFDKSRHTFRTERYADYKGTRDKTPEELLSQFPLLREFAANMGIPFLEKDNYEADDIIGTLATQAAAKGYDVRVITGDRDALQLVRPNLRVLLTKKGISEIKDYDTAAFEEEYGFEPLKLIDLKGLMGDTSDNIPGVPGVGPKTASKLLLTYGSVENVLAHVGEVSGKKLKENLQTYADQARLSKELATIELHVPDLAFAEEDYRIQPNMEKMQAFCDDHELRAVWRNFERLYGPAELALDLDEGENGAAAQDLSYDLWDEAAVKTAARAPYLAVSGIFSGLAPFASLEGLAVVAGPDAEKAGFVARDSAAFPVLLQLLESDKQAVLFGLKRYDQAGLRGQKAFFDVELAAYLLEPERSKYALSELSQKYLQEAAPESFDDEKAQAVWEAKAISRLYPLLGAKLEEEKLTHLMDTIELPLVEVLAAMEQNGVYVNRAHLAEKTEEVAGRLQTIEAAIYEMAGHDFNLNSPKQLGVVLFEELGLPVRKKTKTGYSTNAEVLESLRLEHPIIEQILAYRLWSKLKSTYLDGIAGLIRTDTGRVHTNFNQTVTATGRLSSSDPNLQNIPVRTEEGRMIRALFEPGEGYDCLLSADYSQIELRLLAHMSGDENFIDAFKRGQDIHARTAAEVFGIPLDEVTPELRRHAKAVNFGIVYGISDFGLARNLHISRKEAGDYISRYFTRYPGVRAFMDKVVAEAHETGYVTTMFGRRRELPAIKSRNFNQRMLAERMAMNTPIQGTAADVIKLAMIAAYRKLREAGVKSRILLQVHDELVLEAKESELETVQAILHEAMENVVSLSVPLVIDVHWGRNWAEAK</sequence>
<dbReference type="Gene3D" id="3.30.420.10">
    <property type="entry name" value="Ribonuclease H-like superfamily/Ribonuclease H"/>
    <property type="match status" value="1"/>
</dbReference>
<evidence type="ECO:0000256" key="12">
    <source>
        <dbReference type="ARBA" id="ARBA00023125"/>
    </source>
</evidence>
<dbReference type="FunFam" id="3.40.50.1010:FF:000001">
    <property type="entry name" value="DNA polymerase I"/>
    <property type="match status" value="1"/>
</dbReference>
<comment type="function">
    <text evidence="16">In addition to polymerase activity, this DNA polymerase exhibits 5'-3' exonuclease activity.</text>
</comment>
<keyword evidence="4 16" id="KW-0808">Transferase</keyword>
<evidence type="ECO:0000259" key="18">
    <source>
        <dbReference type="SMART" id="SM00482"/>
    </source>
</evidence>
<evidence type="ECO:0000259" key="17">
    <source>
        <dbReference type="SMART" id="SM00475"/>
    </source>
</evidence>
<keyword evidence="12 16" id="KW-0238">DNA-binding</keyword>
<dbReference type="FunFam" id="1.10.150.20:FF:000002">
    <property type="entry name" value="DNA polymerase I"/>
    <property type="match status" value="1"/>
</dbReference>
<dbReference type="AlphaFoldDB" id="A0A174BJM3"/>
<keyword evidence="8 16" id="KW-0227">DNA damage</keyword>
<accession>A0A174BJM3</accession>
<comment type="similarity">
    <text evidence="1 16">Belongs to the DNA polymerase type-A family.</text>
</comment>
<evidence type="ECO:0000256" key="6">
    <source>
        <dbReference type="ARBA" id="ARBA00022705"/>
    </source>
</evidence>
<keyword evidence="6 16" id="KW-0235">DNA replication</keyword>
<evidence type="ECO:0000256" key="2">
    <source>
        <dbReference type="ARBA" id="ARBA00012417"/>
    </source>
</evidence>
<dbReference type="CDD" id="cd06140">
    <property type="entry name" value="DNA_polA_I_Bacillus_like_exo"/>
    <property type="match status" value="1"/>
</dbReference>
<evidence type="ECO:0000313" key="20">
    <source>
        <dbReference type="Proteomes" id="UP000095546"/>
    </source>
</evidence>
<dbReference type="FunFam" id="1.20.1060.10:FF:000001">
    <property type="entry name" value="DNA polymerase I"/>
    <property type="match status" value="1"/>
</dbReference>
<evidence type="ECO:0000256" key="16">
    <source>
        <dbReference type="RuleBase" id="RU004460"/>
    </source>
</evidence>
<dbReference type="PANTHER" id="PTHR10133:SF27">
    <property type="entry name" value="DNA POLYMERASE NU"/>
    <property type="match status" value="1"/>
</dbReference>
<organism evidence="19 20">
    <name type="scientific">Mitsuokella jalaludinii</name>
    <dbReference type="NCBI Taxonomy" id="187979"/>
    <lineage>
        <taxon>Bacteria</taxon>
        <taxon>Bacillati</taxon>
        <taxon>Bacillota</taxon>
        <taxon>Negativicutes</taxon>
        <taxon>Selenomonadales</taxon>
        <taxon>Selenomonadaceae</taxon>
        <taxon>Mitsuokella</taxon>
    </lineage>
</organism>
<keyword evidence="7" id="KW-0540">Nuclease</keyword>
<dbReference type="SMART" id="SM00475">
    <property type="entry name" value="53EXOc"/>
    <property type="match status" value="1"/>
</dbReference>
<keyword evidence="5 16" id="KW-0548">Nucleotidyltransferase</keyword>
<dbReference type="GO" id="GO:0008409">
    <property type="term" value="F:5'-3' exonuclease activity"/>
    <property type="evidence" value="ECO:0007669"/>
    <property type="project" value="UniProtKB-UniRule"/>
</dbReference>
<dbReference type="GO" id="GO:0006261">
    <property type="term" value="P:DNA-templated DNA replication"/>
    <property type="evidence" value="ECO:0007669"/>
    <property type="project" value="UniProtKB-UniRule"/>
</dbReference>
<dbReference type="InterPro" id="IPR008918">
    <property type="entry name" value="HhH2"/>
</dbReference>
<evidence type="ECO:0000256" key="10">
    <source>
        <dbReference type="ARBA" id="ARBA00022839"/>
    </source>
</evidence>
<keyword evidence="10 16" id="KW-0269">Exonuclease</keyword>
<dbReference type="InterPro" id="IPR020045">
    <property type="entry name" value="DNA_polI_H3TH"/>
</dbReference>
<dbReference type="Gene3D" id="1.10.150.20">
    <property type="entry name" value="5' to 3' exonuclease, C-terminal subdomain"/>
    <property type="match status" value="2"/>
</dbReference>
<feature type="domain" description="DNA-directed DNA polymerase family A palm" evidence="18">
    <location>
        <begin position="635"/>
        <end position="842"/>
    </location>
</feature>
<comment type="catalytic activity">
    <reaction evidence="14 16">
        <text>DNA(n) + a 2'-deoxyribonucleoside 5'-triphosphate = DNA(n+1) + diphosphate</text>
        <dbReference type="Rhea" id="RHEA:22508"/>
        <dbReference type="Rhea" id="RHEA-COMP:17339"/>
        <dbReference type="Rhea" id="RHEA-COMP:17340"/>
        <dbReference type="ChEBI" id="CHEBI:33019"/>
        <dbReference type="ChEBI" id="CHEBI:61560"/>
        <dbReference type="ChEBI" id="CHEBI:173112"/>
        <dbReference type="EC" id="2.7.7.7"/>
    </reaction>
</comment>
<evidence type="ECO:0000256" key="9">
    <source>
        <dbReference type="ARBA" id="ARBA00022801"/>
    </source>
</evidence>
<dbReference type="eggNOG" id="COG0749">
    <property type="taxonomic scope" value="Bacteria"/>
</dbReference>
<evidence type="ECO:0000256" key="4">
    <source>
        <dbReference type="ARBA" id="ARBA00022679"/>
    </source>
</evidence>
<comment type="subunit">
    <text evidence="16">Single-chain monomer with multiple functions.</text>
</comment>
<dbReference type="InterPro" id="IPR001098">
    <property type="entry name" value="DNA-dir_DNA_pol_A_palm_dom"/>
</dbReference>
<dbReference type="InterPro" id="IPR012337">
    <property type="entry name" value="RNaseH-like_sf"/>
</dbReference>
<dbReference type="SUPFAM" id="SSF56672">
    <property type="entry name" value="DNA/RNA polymerases"/>
    <property type="match status" value="1"/>
</dbReference>
<name>A0A174BJM3_9FIRM</name>
<dbReference type="CDD" id="cd08637">
    <property type="entry name" value="DNA_pol_A_pol_I_C"/>
    <property type="match status" value="1"/>
</dbReference>
<evidence type="ECO:0000313" key="19">
    <source>
        <dbReference type="EMBL" id="CUO00763.1"/>
    </source>
</evidence>
<dbReference type="InterPro" id="IPR018320">
    <property type="entry name" value="DNA_polymerase_1"/>
</dbReference>
<evidence type="ECO:0000256" key="8">
    <source>
        <dbReference type="ARBA" id="ARBA00022763"/>
    </source>
</evidence>
<gene>
    <name evidence="16 19" type="primary">polA</name>
    <name evidence="19" type="ORF">ERS852385_01911</name>
</gene>
<dbReference type="InterPro" id="IPR036397">
    <property type="entry name" value="RNaseH_sf"/>
</dbReference>
<dbReference type="PROSITE" id="PS00447">
    <property type="entry name" value="DNA_POLYMERASE_A"/>
    <property type="match status" value="1"/>
</dbReference>
<evidence type="ECO:0000256" key="3">
    <source>
        <dbReference type="ARBA" id="ARBA00020311"/>
    </source>
</evidence>
<dbReference type="InterPro" id="IPR020046">
    <property type="entry name" value="5-3_exonucl_a-hlix_arch_N"/>
</dbReference>
<dbReference type="Pfam" id="PF00476">
    <property type="entry name" value="DNA_pol_A"/>
    <property type="match status" value="1"/>
</dbReference>
<proteinExistence type="inferred from homology"/>
<dbReference type="CDD" id="cd09898">
    <property type="entry name" value="H3TH_53EXO"/>
    <property type="match status" value="1"/>
</dbReference>
<dbReference type="NCBIfam" id="TIGR00593">
    <property type="entry name" value="pola"/>
    <property type="match status" value="1"/>
</dbReference>
<dbReference type="SUPFAM" id="SSF53098">
    <property type="entry name" value="Ribonuclease H-like"/>
    <property type="match status" value="1"/>
</dbReference>
<dbReference type="GO" id="GO:0003677">
    <property type="term" value="F:DNA binding"/>
    <property type="evidence" value="ECO:0007669"/>
    <property type="project" value="UniProtKB-UniRule"/>
</dbReference>
<dbReference type="Pfam" id="PF02739">
    <property type="entry name" value="5_3_exonuc_N"/>
    <property type="match status" value="1"/>
</dbReference>
<dbReference type="Gene3D" id="1.20.1060.10">
    <property type="entry name" value="Taq DNA Polymerase, Chain T, domain 4"/>
    <property type="match status" value="1"/>
</dbReference>
<dbReference type="PANTHER" id="PTHR10133">
    <property type="entry name" value="DNA POLYMERASE I"/>
    <property type="match status" value="1"/>
</dbReference>
<dbReference type="EC" id="2.7.7.7" evidence="2 15"/>
<evidence type="ECO:0000256" key="5">
    <source>
        <dbReference type="ARBA" id="ARBA00022695"/>
    </source>
</evidence>
<evidence type="ECO:0000256" key="15">
    <source>
        <dbReference type="NCBIfam" id="TIGR00593"/>
    </source>
</evidence>
<dbReference type="Gene3D" id="3.40.50.1010">
    <property type="entry name" value="5'-nuclease"/>
    <property type="match status" value="1"/>
</dbReference>
<keyword evidence="20" id="KW-1185">Reference proteome</keyword>
<dbReference type="SMART" id="SM00279">
    <property type="entry name" value="HhH2"/>
    <property type="match status" value="1"/>
</dbReference>
<dbReference type="GO" id="GO:0006302">
    <property type="term" value="P:double-strand break repair"/>
    <property type="evidence" value="ECO:0007669"/>
    <property type="project" value="TreeGrafter"/>
</dbReference>
<dbReference type="Gene3D" id="3.30.70.370">
    <property type="match status" value="1"/>
</dbReference>
<evidence type="ECO:0000256" key="13">
    <source>
        <dbReference type="ARBA" id="ARBA00023204"/>
    </source>
</evidence>
<dbReference type="CDD" id="cd09859">
    <property type="entry name" value="PIN_53EXO"/>
    <property type="match status" value="1"/>
</dbReference>
<keyword evidence="9 16" id="KW-0378">Hydrolase</keyword>
<dbReference type="NCBIfam" id="NF004397">
    <property type="entry name" value="PRK05755.1"/>
    <property type="match status" value="1"/>
</dbReference>
<dbReference type="PRINTS" id="PR00868">
    <property type="entry name" value="DNAPOLI"/>
</dbReference>
<dbReference type="RefSeq" id="WP_055162524.1">
    <property type="nucleotide sequence ID" value="NZ_CABIWZ010000019.1"/>
</dbReference>
<dbReference type="InterPro" id="IPR002298">
    <property type="entry name" value="DNA_polymerase_A"/>
</dbReference>
<feature type="domain" description="5'-3' exonuclease" evidence="17">
    <location>
        <begin position="10"/>
        <end position="270"/>
    </location>
</feature>
<keyword evidence="13 16" id="KW-0234">DNA repair</keyword>
<dbReference type="InterPro" id="IPR002421">
    <property type="entry name" value="5-3_exonuclease"/>
</dbReference>
<evidence type="ECO:0000256" key="1">
    <source>
        <dbReference type="ARBA" id="ARBA00007705"/>
    </source>
</evidence>
<dbReference type="Pfam" id="PF01367">
    <property type="entry name" value="5_3_exonuc"/>
    <property type="match status" value="1"/>
</dbReference>
<dbReference type="STRING" id="187979.ERS852385_01911"/>
<dbReference type="InterPro" id="IPR036279">
    <property type="entry name" value="5-3_exonuclease_C_sf"/>
</dbReference>
<dbReference type="SUPFAM" id="SSF47807">
    <property type="entry name" value="5' to 3' exonuclease, C-terminal subdomain"/>
    <property type="match status" value="1"/>
</dbReference>
<dbReference type="Proteomes" id="UP000095546">
    <property type="component" value="Unassembled WGS sequence"/>
</dbReference>
<dbReference type="GO" id="GO:0003887">
    <property type="term" value="F:DNA-directed DNA polymerase activity"/>
    <property type="evidence" value="ECO:0007669"/>
    <property type="project" value="UniProtKB-UniRule"/>
</dbReference>
<dbReference type="SUPFAM" id="SSF88723">
    <property type="entry name" value="PIN domain-like"/>
    <property type="match status" value="1"/>
</dbReference>
<reference evidence="19 20" key="1">
    <citation type="submission" date="2015-09" db="EMBL/GenBank/DDBJ databases">
        <authorList>
            <consortium name="Pathogen Informatics"/>
        </authorList>
    </citation>
    <scope>NUCLEOTIDE SEQUENCE [LARGE SCALE GENOMIC DNA]</scope>
    <source>
        <strain evidence="19 20">2789STDY5608828</strain>
    </source>
</reference>
<evidence type="ECO:0000256" key="14">
    <source>
        <dbReference type="ARBA" id="ARBA00049244"/>
    </source>
</evidence>
<protein>
    <recommendedName>
        <fullName evidence="3 15">DNA polymerase I</fullName>
        <ecNumber evidence="2 15">2.7.7.7</ecNumber>
    </recommendedName>
</protein>
<dbReference type="InterPro" id="IPR029060">
    <property type="entry name" value="PIN-like_dom_sf"/>
</dbReference>
<evidence type="ECO:0000256" key="7">
    <source>
        <dbReference type="ARBA" id="ARBA00022722"/>
    </source>
</evidence>
<dbReference type="SMART" id="SM00482">
    <property type="entry name" value="POLAc"/>
    <property type="match status" value="1"/>
</dbReference>
<dbReference type="EMBL" id="CYYU01000019">
    <property type="protein sequence ID" value="CUO00763.1"/>
    <property type="molecule type" value="Genomic_DNA"/>
</dbReference>
<dbReference type="OrthoDB" id="9806424at2"/>
<dbReference type="eggNOG" id="COG0258">
    <property type="taxonomic scope" value="Bacteria"/>
</dbReference>
<keyword evidence="11 16" id="KW-0239">DNA-directed DNA polymerase</keyword>
<evidence type="ECO:0000256" key="11">
    <source>
        <dbReference type="ARBA" id="ARBA00022932"/>
    </source>
</evidence>
<dbReference type="InterPro" id="IPR043502">
    <property type="entry name" value="DNA/RNA_pol_sf"/>
</dbReference>